<reference evidence="3" key="2">
    <citation type="submission" date="2015-01" db="EMBL/GenBank/DDBJ databases">
        <title>Evolutionary Origins and Diversification of the Mycorrhizal Mutualists.</title>
        <authorList>
            <consortium name="DOE Joint Genome Institute"/>
            <consortium name="Mycorrhizal Genomics Consortium"/>
            <person name="Kohler A."/>
            <person name="Kuo A."/>
            <person name="Nagy L.G."/>
            <person name="Floudas D."/>
            <person name="Copeland A."/>
            <person name="Barry K.W."/>
            <person name="Cichocki N."/>
            <person name="Veneault-Fourrey C."/>
            <person name="LaButti K."/>
            <person name="Lindquist E.A."/>
            <person name="Lipzen A."/>
            <person name="Lundell T."/>
            <person name="Morin E."/>
            <person name="Murat C."/>
            <person name="Riley R."/>
            <person name="Ohm R."/>
            <person name="Sun H."/>
            <person name="Tunlid A."/>
            <person name="Henrissat B."/>
            <person name="Grigoriev I.V."/>
            <person name="Hibbett D.S."/>
            <person name="Martin F."/>
        </authorList>
    </citation>
    <scope>NUCLEOTIDE SEQUENCE [LARGE SCALE GENOMIC DNA]</scope>
    <source>
        <strain evidence="3">Ve08.2h10</strain>
    </source>
</reference>
<name>A0A0D0DVW5_9AGAM</name>
<accession>A0A0D0DVW5</accession>
<sequence length="173" mass="20037">MPPNNVHGHYLSLYVLYMAIQCLLLPKVTPEDAAQQLNLDISCILAIQQTCYLQSRSTVPKSNTLHLAWKYVQNEAHHHFTNMLHISPTFFEILLDLIQEHPIFYNHSNNSQTPVQTQHAVTLYHMGHYGNGASLEDVAQISGISEGSEFEKAWMDNQVDFWRLWHEAWVMYE</sequence>
<keyword evidence="3" id="KW-1185">Reference proteome</keyword>
<dbReference type="EMBL" id="KN825155">
    <property type="protein sequence ID" value="KIK93786.1"/>
    <property type="molecule type" value="Genomic_DNA"/>
</dbReference>
<evidence type="ECO:0000256" key="1">
    <source>
        <dbReference type="SAM" id="SignalP"/>
    </source>
</evidence>
<keyword evidence="1" id="KW-0732">Signal</keyword>
<dbReference type="AlphaFoldDB" id="A0A0D0DVW5"/>
<dbReference type="OrthoDB" id="3246760at2759"/>
<proteinExistence type="predicted"/>
<reference evidence="2 3" key="1">
    <citation type="submission" date="2014-04" db="EMBL/GenBank/DDBJ databases">
        <authorList>
            <consortium name="DOE Joint Genome Institute"/>
            <person name="Kuo A."/>
            <person name="Kohler A."/>
            <person name="Jargeat P."/>
            <person name="Nagy L.G."/>
            <person name="Floudas D."/>
            <person name="Copeland A."/>
            <person name="Barry K.W."/>
            <person name="Cichocki N."/>
            <person name="Veneault-Fourrey C."/>
            <person name="LaButti K."/>
            <person name="Lindquist E.A."/>
            <person name="Lipzen A."/>
            <person name="Lundell T."/>
            <person name="Morin E."/>
            <person name="Murat C."/>
            <person name="Sun H."/>
            <person name="Tunlid A."/>
            <person name="Henrissat B."/>
            <person name="Grigoriev I.V."/>
            <person name="Hibbett D.S."/>
            <person name="Martin F."/>
            <person name="Nordberg H.P."/>
            <person name="Cantor M.N."/>
            <person name="Hua S.X."/>
        </authorList>
    </citation>
    <scope>NUCLEOTIDE SEQUENCE [LARGE SCALE GENOMIC DNA]</scope>
    <source>
        <strain evidence="2 3">Ve08.2h10</strain>
    </source>
</reference>
<feature type="signal peptide" evidence="1">
    <location>
        <begin position="1"/>
        <end position="30"/>
    </location>
</feature>
<dbReference type="HOGENOM" id="CLU_018552_1_0_1"/>
<protein>
    <submittedName>
        <fullName evidence="2">Uncharacterized protein</fullName>
    </submittedName>
</protein>
<evidence type="ECO:0000313" key="2">
    <source>
        <dbReference type="EMBL" id="KIK93786.1"/>
    </source>
</evidence>
<feature type="non-terminal residue" evidence="2">
    <location>
        <position position="1"/>
    </location>
</feature>
<organism evidence="2 3">
    <name type="scientific">Paxillus rubicundulus Ve08.2h10</name>
    <dbReference type="NCBI Taxonomy" id="930991"/>
    <lineage>
        <taxon>Eukaryota</taxon>
        <taxon>Fungi</taxon>
        <taxon>Dikarya</taxon>
        <taxon>Basidiomycota</taxon>
        <taxon>Agaricomycotina</taxon>
        <taxon>Agaricomycetes</taxon>
        <taxon>Agaricomycetidae</taxon>
        <taxon>Boletales</taxon>
        <taxon>Paxilineae</taxon>
        <taxon>Paxillaceae</taxon>
        <taxon>Paxillus</taxon>
    </lineage>
</organism>
<dbReference type="Proteomes" id="UP000054538">
    <property type="component" value="Unassembled WGS sequence"/>
</dbReference>
<feature type="chain" id="PRO_5002209270" evidence="1">
    <location>
        <begin position="31"/>
        <end position="173"/>
    </location>
</feature>
<evidence type="ECO:0000313" key="3">
    <source>
        <dbReference type="Proteomes" id="UP000054538"/>
    </source>
</evidence>
<gene>
    <name evidence="2" type="ORF">PAXRUDRAFT_45880</name>
</gene>
<dbReference type="InParanoid" id="A0A0D0DVW5"/>